<feature type="transmembrane region" description="Helical" evidence="2">
    <location>
        <begin position="12"/>
        <end position="30"/>
    </location>
</feature>
<keyword evidence="2" id="KW-0472">Membrane</keyword>
<protein>
    <submittedName>
        <fullName evidence="4">Alpha/Beta hydrolase protein</fullName>
    </submittedName>
</protein>
<dbReference type="PANTHER" id="PTHR48081">
    <property type="entry name" value="AB HYDROLASE SUPERFAMILY PROTEIN C4A8.06C"/>
    <property type="match status" value="1"/>
</dbReference>
<name>A0A3F3PML8_9EURO</name>
<dbReference type="AlphaFoldDB" id="A0A3F3PML8"/>
<dbReference type="GO" id="GO:0016787">
    <property type="term" value="F:hydrolase activity"/>
    <property type="evidence" value="ECO:0007669"/>
    <property type="project" value="UniProtKB-KW"/>
</dbReference>
<evidence type="ECO:0000313" key="5">
    <source>
        <dbReference type="Proteomes" id="UP000253729"/>
    </source>
</evidence>
<dbReference type="Gene3D" id="3.40.50.1820">
    <property type="entry name" value="alpha/beta hydrolase"/>
    <property type="match status" value="1"/>
</dbReference>
<keyword evidence="1 4" id="KW-0378">Hydrolase</keyword>
<evidence type="ECO:0000313" key="4">
    <source>
        <dbReference type="EMBL" id="RDH28083.1"/>
    </source>
</evidence>
<accession>A0A3F3PML8</accession>
<organism evidence="4 5">
    <name type="scientific">Aspergillus welwitschiae</name>
    <dbReference type="NCBI Taxonomy" id="1341132"/>
    <lineage>
        <taxon>Eukaryota</taxon>
        <taxon>Fungi</taxon>
        <taxon>Dikarya</taxon>
        <taxon>Ascomycota</taxon>
        <taxon>Pezizomycotina</taxon>
        <taxon>Eurotiomycetes</taxon>
        <taxon>Eurotiomycetidae</taxon>
        <taxon>Eurotiales</taxon>
        <taxon>Aspergillaceae</taxon>
        <taxon>Aspergillus</taxon>
        <taxon>Aspergillus subgen. Circumdati</taxon>
    </lineage>
</organism>
<feature type="domain" description="Alpha/beta hydrolase fold-3" evidence="3">
    <location>
        <begin position="126"/>
        <end position="348"/>
    </location>
</feature>
<dbReference type="PANTHER" id="PTHR48081:SF11">
    <property type="entry name" value="ALPHA_BETA HYDROLASE FOLD-3 DOMAIN-CONTAINING PROTEIN-RELATED"/>
    <property type="match status" value="1"/>
</dbReference>
<keyword evidence="2" id="KW-1133">Transmembrane helix</keyword>
<keyword evidence="5" id="KW-1185">Reference proteome</keyword>
<evidence type="ECO:0000259" key="3">
    <source>
        <dbReference type="Pfam" id="PF07859"/>
    </source>
</evidence>
<dbReference type="Proteomes" id="UP000253729">
    <property type="component" value="Unassembled WGS sequence"/>
</dbReference>
<dbReference type="GeneID" id="38136409"/>
<dbReference type="InterPro" id="IPR050300">
    <property type="entry name" value="GDXG_lipolytic_enzyme"/>
</dbReference>
<dbReference type="InterPro" id="IPR013094">
    <property type="entry name" value="AB_hydrolase_3"/>
</dbReference>
<gene>
    <name evidence="4" type="ORF">BDQ94DRAFT_152856</name>
</gene>
<keyword evidence="2" id="KW-0812">Transmembrane</keyword>
<sequence length="400" mass="44502">MGNGQPPPLAMVDILSILLFLFIYLPWIIGNRIIRHICCCGERDQLSLKDDLIRSLFRIASEVISTNVLLNAADRTGKQALESLRYGHLRKNIFQSVQRDRFAGYWLNRGLSPTPTEPGWSDVVIYYIHGGGYTLGHPADNLVDLLFFAEVLLNNGITCSIFSLDYSLAPGSCLPMQITEAIAAYQYLIKVESIHPSKIVVMGESAGGHLALSFLAALQRPGLCPHLETVLPKPQYAIILSPWIDLINSHSSISDMQKRDFLSKRALDKNSHQVLRDTPCEQKRLVVNFAERVDIRGSWKHILPKRTWITAGGDEIFLEDIKDFTKEADKDGADICLLVAEGKAHAWQTGEAFADRKRLLATAISLRGEGMEGYAAMARLLIDVLKKSDLMAGERDSTTA</sequence>
<dbReference type="InterPro" id="IPR029058">
    <property type="entry name" value="AB_hydrolase_fold"/>
</dbReference>
<evidence type="ECO:0000256" key="2">
    <source>
        <dbReference type="SAM" id="Phobius"/>
    </source>
</evidence>
<dbReference type="STRING" id="1341132.A0A3F3PML8"/>
<dbReference type="RefSeq" id="XP_026621105.1">
    <property type="nucleotide sequence ID" value="XM_026768053.1"/>
</dbReference>
<evidence type="ECO:0000256" key="1">
    <source>
        <dbReference type="ARBA" id="ARBA00022801"/>
    </source>
</evidence>
<dbReference type="EMBL" id="KZ852080">
    <property type="protein sequence ID" value="RDH28083.1"/>
    <property type="molecule type" value="Genomic_DNA"/>
</dbReference>
<proteinExistence type="predicted"/>
<dbReference type="Pfam" id="PF07859">
    <property type="entry name" value="Abhydrolase_3"/>
    <property type="match status" value="1"/>
</dbReference>
<reference evidence="4 5" key="1">
    <citation type="submission" date="2018-07" db="EMBL/GenBank/DDBJ databases">
        <title>The genomes of Aspergillus section Nigri reveals drivers in fungal speciation.</title>
        <authorList>
            <consortium name="DOE Joint Genome Institute"/>
            <person name="Vesth T.C."/>
            <person name="Nybo J."/>
            <person name="Theobald S."/>
            <person name="Brandl J."/>
            <person name="Frisvad J.C."/>
            <person name="Nielsen K.F."/>
            <person name="Lyhne E.K."/>
            <person name="Kogle M.E."/>
            <person name="Kuo A."/>
            <person name="Riley R."/>
            <person name="Clum A."/>
            <person name="Nolan M."/>
            <person name="Lipzen A."/>
            <person name="Salamov A."/>
            <person name="Henrissat B."/>
            <person name="Wiebenga A."/>
            <person name="De vries R.P."/>
            <person name="Grigoriev I.V."/>
            <person name="Mortensen U.H."/>
            <person name="Andersen M.R."/>
            <person name="Baker S.E."/>
        </authorList>
    </citation>
    <scope>NUCLEOTIDE SEQUENCE [LARGE SCALE GENOMIC DNA]</scope>
    <source>
        <strain evidence="4 5">CBS 139.54b</strain>
    </source>
</reference>
<dbReference type="SUPFAM" id="SSF53474">
    <property type="entry name" value="alpha/beta-Hydrolases"/>
    <property type="match status" value="1"/>
</dbReference>